<dbReference type="GO" id="GO:0006782">
    <property type="term" value="P:protoporphyrinogen IX biosynthetic process"/>
    <property type="evidence" value="ECO:0007669"/>
    <property type="project" value="TreeGrafter"/>
</dbReference>
<dbReference type="EC" id="1.3.3.3" evidence="4"/>
<keyword evidence="6" id="KW-0350">Heme biosynthesis</keyword>
<keyword evidence="9" id="KW-1185">Reference proteome</keyword>
<comment type="similarity">
    <text evidence="2">Belongs to the aerobic coproporphyrinogen-III oxidase family.</text>
</comment>
<dbReference type="SUPFAM" id="SSF102886">
    <property type="entry name" value="Coproporphyrinogen III oxidase"/>
    <property type="match status" value="1"/>
</dbReference>
<dbReference type="GO" id="GO:0004109">
    <property type="term" value="F:coproporphyrinogen oxidase activity"/>
    <property type="evidence" value="ECO:0007669"/>
    <property type="project" value="UniProtKB-EC"/>
</dbReference>
<dbReference type="GO" id="GO:0005737">
    <property type="term" value="C:cytoplasm"/>
    <property type="evidence" value="ECO:0007669"/>
    <property type="project" value="TreeGrafter"/>
</dbReference>
<reference evidence="8 9" key="1">
    <citation type="journal article" date="2022" name="IScience">
        <title>An ultrasensitive nanofiber-based assay for enzymatic hydrolysis and deep-sea microbial degradation of cellulose.</title>
        <authorList>
            <person name="Tsudome M."/>
            <person name="Tachioka M."/>
            <person name="Miyazaki M."/>
            <person name="Uchimura K."/>
            <person name="Tsuda M."/>
            <person name="Takaki Y."/>
            <person name="Deguchi S."/>
        </authorList>
    </citation>
    <scope>NUCLEOTIDE SEQUENCE [LARGE SCALE GENOMIC DNA]</scope>
    <source>
        <strain evidence="8 9">GE09</strain>
    </source>
</reference>
<dbReference type="InterPro" id="IPR036406">
    <property type="entry name" value="Coprogen_oxidase_aer_sf"/>
</dbReference>
<dbReference type="PANTHER" id="PTHR10755:SF0">
    <property type="entry name" value="OXYGEN-DEPENDENT COPROPORPHYRINOGEN-III OXIDASE, MITOCHONDRIAL"/>
    <property type="match status" value="1"/>
</dbReference>
<dbReference type="Gene3D" id="3.40.1500.10">
    <property type="entry name" value="Coproporphyrinogen III oxidase, aerobic"/>
    <property type="match status" value="1"/>
</dbReference>
<dbReference type="PANTHER" id="PTHR10755">
    <property type="entry name" value="COPROPORPHYRINOGEN III OXIDASE, MITOCHONDRIAL"/>
    <property type="match status" value="1"/>
</dbReference>
<proteinExistence type="inferred from homology"/>
<sequence length="348" mass="39049">MSQRKTASNPKANTAREIIEGLQRYFVSELSLQGERLSTDFAAFKPVEWLRDEGLHGGGVRYMAQDALFNRASVNMSQVFYEDLDDKPLNSATAISTIIHPEHARTPSIHMHISWTELKSGEGYWRLMADLNPAIGNENDKQLFAQALQNASGSLYAEGSNQGDRYFYIPALERHRGVTHFYLEQFDSGDWQSDCELAQRFGRAAIDAYCTLFYSAQQESAPITAEEKQQQLDYHTLYFLQVLTLDRGTTSGLLSHSHNDVGTLGSIPKHINRDLLASWVDKVPAPQESLLNAFLTILPTQSVVEVDDEVKLQLANAVRVFYKQFPAAIDLQARGNIVPPTMQNHGVK</sequence>
<evidence type="ECO:0000313" key="9">
    <source>
        <dbReference type="Proteomes" id="UP001320119"/>
    </source>
</evidence>
<dbReference type="RefSeq" id="WP_236982429.1">
    <property type="nucleotide sequence ID" value="NZ_AP023086.1"/>
</dbReference>
<accession>A0AAN1WIH2</accession>
<evidence type="ECO:0000256" key="6">
    <source>
        <dbReference type="ARBA" id="ARBA00023133"/>
    </source>
</evidence>
<evidence type="ECO:0000256" key="2">
    <source>
        <dbReference type="ARBA" id="ARBA00010644"/>
    </source>
</evidence>
<keyword evidence="7" id="KW-0627">Porphyrin biosynthesis</keyword>
<name>A0AAN1WIH2_9GAMM</name>
<evidence type="ECO:0000256" key="1">
    <source>
        <dbReference type="ARBA" id="ARBA00005168"/>
    </source>
</evidence>
<evidence type="ECO:0000256" key="5">
    <source>
        <dbReference type="ARBA" id="ARBA00023002"/>
    </source>
</evidence>
<protein>
    <recommendedName>
        <fullName evidence="4">coproporphyrinogen oxidase</fullName>
        <ecNumber evidence="4">1.3.3.3</ecNumber>
    </recommendedName>
</protein>
<evidence type="ECO:0000256" key="7">
    <source>
        <dbReference type="ARBA" id="ARBA00023244"/>
    </source>
</evidence>
<evidence type="ECO:0000313" key="8">
    <source>
        <dbReference type="EMBL" id="BCD98218.1"/>
    </source>
</evidence>
<dbReference type="EMBL" id="AP023086">
    <property type="protein sequence ID" value="BCD98218.1"/>
    <property type="molecule type" value="Genomic_DNA"/>
</dbReference>
<keyword evidence="5 8" id="KW-0560">Oxidoreductase</keyword>
<evidence type="ECO:0000256" key="3">
    <source>
        <dbReference type="ARBA" id="ARBA00011738"/>
    </source>
</evidence>
<organism evidence="8 9">
    <name type="scientific">Marinagarivorans cellulosilyticus</name>
    <dbReference type="NCBI Taxonomy" id="2721545"/>
    <lineage>
        <taxon>Bacteria</taxon>
        <taxon>Pseudomonadati</taxon>
        <taxon>Pseudomonadota</taxon>
        <taxon>Gammaproteobacteria</taxon>
        <taxon>Cellvibrionales</taxon>
        <taxon>Cellvibrionaceae</taxon>
        <taxon>Marinagarivorans</taxon>
    </lineage>
</organism>
<gene>
    <name evidence="8" type="ORF">MARGE09_P2419</name>
</gene>
<comment type="subunit">
    <text evidence="3">Homodimer.</text>
</comment>
<evidence type="ECO:0000256" key="4">
    <source>
        <dbReference type="ARBA" id="ARBA00012869"/>
    </source>
</evidence>
<dbReference type="KEGG" id="marq:MARGE09_P2419"/>
<comment type="pathway">
    <text evidence="1">Porphyrin-containing compound metabolism; protoporphyrin-IX biosynthesis; protoporphyrinogen-IX from coproporphyrinogen-III (O2 route): step 1/1.</text>
</comment>
<dbReference type="AlphaFoldDB" id="A0AAN1WIH2"/>
<dbReference type="InterPro" id="IPR001260">
    <property type="entry name" value="Coprogen_oxidase_aer"/>
</dbReference>
<dbReference type="Proteomes" id="UP001320119">
    <property type="component" value="Chromosome"/>
</dbReference>
<dbReference type="Pfam" id="PF01218">
    <property type="entry name" value="Coprogen_oxidas"/>
    <property type="match status" value="1"/>
</dbReference>